<evidence type="ECO:0000313" key="13">
    <source>
        <dbReference type="WBParaSite" id="maker-uti_cns_0012678-snap-gene-0.2-mRNA-1"/>
    </source>
</evidence>
<dbReference type="GO" id="GO:0000922">
    <property type="term" value="C:spindle pole"/>
    <property type="evidence" value="ECO:0007669"/>
    <property type="project" value="UniProtKB-SubCell"/>
</dbReference>
<dbReference type="GO" id="GO:0008017">
    <property type="term" value="F:microtubule binding"/>
    <property type="evidence" value="ECO:0007669"/>
    <property type="project" value="UniProtKB-UniRule"/>
</dbReference>
<organism evidence="12 13">
    <name type="scientific">Macrostomum lignano</name>
    <dbReference type="NCBI Taxonomy" id="282301"/>
    <lineage>
        <taxon>Eukaryota</taxon>
        <taxon>Metazoa</taxon>
        <taxon>Spiralia</taxon>
        <taxon>Lophotrochozoa</taxon>
        <taxon>Platyhelminthes</taxon>
        <taxon>Rhabditophora</taxon>
        <taxon>Macrostomorpha</taxon>
        <taxon>Macrostomida</taxon>
        <taxon>Macrostomidae</taxon>
        <taxon>Macrostomum</taxon>
    </lineage>
</organism>
<dbReference type="FunFam" id="3.40.50.300:FF:000434">
    <property type="entry name" value="Katanin p60 ATPase-containing subunit A-like 2"/>
    <property type="match status" value="1"/>
</dbReference>
<evidence type="ECO:0000256" key="2">
    <source>
        <dbReference type="ARBA" id="ARBA00022490"/>
    </source>
</evidence>
<feature type="region of interest" description="Disordered" evidence="9">
    <location>
        <begin position="550"/>
        <end position="648"/>
    </location>
</feature>
<dbReference type="PROSITE" id="PS50896">
    <property type="entry name" value="LISH"/>
    <property type="match status" value="1"/>
</dbReference>
<evidence type="ECO:0000256" key="7">
    <source>
        <dbReference type="ARBA" id="ARBA00023235"/>
    </source>
</evidence>
<keyword evidence="2 8" id="KW-0963">Cytoplasm</keyword>
<comment type="catalytic activity">
    <reaction evidence="8">
        <text>n ATP + n H2O + a microtubule = n ADP + n phosphate + (n+1) alpha/beta tubulin heterodimers.</text>
        <dbReference type="EC" id="5.6.1.1"/>
    </reaction>
</comment>
<dbReference type="PANTHER" id="PTHR23074">
    <property type="entry name" value="AAA DOMAIN-CONTAINING"/>
    <property type="match status" value="1"/>
</dbReference>
<evidence type="ECO:0000256" key="6">
    <source>
        <dbReference type="ARBA" id="ARBA00023212"/>
    </source>
</evidence>
<dbReference type="CDD" id="cd19509">
    <property type="entry name" value="RecA-like_VPS4-like"/>
    <property type="match status" value="1"/>
</dbReference>
<evidence type="ECO:0000256" key="5">
    <source>
        <dbReference type="ARBA" id="ARBA00022840"/>
    </source>
</evidence>
<comment type="function">
    <text evidence="8">Severs microtubules in vitro in an ATP-dependent manner. This activity may promote rapid reorganization of cellular microtubule arrays.</text>
</comment>
<feature type="region of interest" description="Disordered" evidence="9">
    <location>
        <begin position="669"/>
        <end position="692"/>
    </location>
</feature>
<dbReference type="Gene3D" id="3.40.50.300">
    <property type="entry name" value="P-loop containing nucleotide triphosphate hydrolases"/>
    <property type="match status" value="1"/>
</dbReference>
<keyword evidence="6 8" id="KW-0206">Cytoskeleton</keyword>
<keyword evidence="4 8" id="KW-0547">Nucleotide-binding</keyword>
<keyword evidence="10" id="KW-0732">Signal</keyword>
<dbReference type="GO" id="GO:0016887">
    <property type="term" value="F:ATP hydrolysis activity"/>
    <property type="evidence" value="ECO:0007669"/>
    <property type="project" value="InterPro"/>
</dbReference>
<dbReference type="FunFam" id="1.10.8.60:FF:000048">
    <property type="entry name" value="Katanin p60 ATPase-containing subunit A-like 2"/>
    <property type="match status" value="1"/>
</dbReference>
<dbReference type="PANTHER" id="PTHR23074:SF78">
    <property type="entry name" value="KATANIN P60 ATPASE-CONTAINING SUBUNIT A-LIKE 2"/>
    <property type="match status" value="1"/>
</dbReference>
<dbReference type="EC" id="5.6.1.1" evidence="8"/>
<accession>A0A1I8IHG5</accession>
<dbReference type="GO" id="GO:0005874">
    <property type="term" value="C:microtubule"/>
    <property type="evidence" value="ECO:0007669"/>
    <property type="project" value="UniProtKB-KW"/>
</dbReference>
<keyword evidence="7 8" id="KW-0413">Isomerase</keyword>
<gene>
    <name evidence="8" type="primary">KATNAL2</name>
</gene>
<evidence type="ECO:0000256" key="10">
    <source>
        <dbReference type="SAM" id="SignalP"/>
    </source>
</evidence>
<dbReference type="HAMAP" id="MF_03025">
    <property type="entry name" value="Katanin_p60_AL2"/>
    <property type="match status" value="1"/>
</dbReference>
<evidence type="ECO:0000259" key="11">
    <source>
        <dbReference type="SMART" id="SM00382"/>
    </source>
</evidence>
<dbReference type="InterPro" id="IPR050304">
    <property type="entry name" value="MT-severing_AAA_ATPase"/>
</dbReference>
<comment type="similarity">
    <text evidence="8">Belongs to the AAA ATPase family. Katanin p60 subunit A1 subfamily. A-like 2 sub-subfamily.</text>
</comment>
<comment type="subcellular location">
    <subcellularLocation>
        <location evidence="1 8">Cytoplasm</location>
        <location evidence="1 8">Cytoskeleton</location>
        <location evidence="1 8">Spindle pole</location>
    </subcellularLocation>
    <subcellularLocation>
        <location evidence="8">Cytoplasm</location>
        <location evidence="8">Cytoskeleton</location>
    </subcellularLocation>
    <subcellularLocation>
        <location evidence="8">Cytoplasm</location>
    </subcellularLocation>
    <subcellularLocation>
        <location evidence="8">Cytoplasm</location>
        <location evidence="8">Cytoskeleton</location>
        <location evidence="8">Spindle</location>
    </subcellularLocation>
    <text evidence="8">Localizes within the cytoplasm, partially overlapping with microtubules in interphase and to the mitotic spindle and spindle poles during mitosis.</text>
</comment>
<reference evidence="13" key="1">
    <citation type="submission" date="2016-11" db="UniProtKB">
        <authorList>
            <consortium name="WormBaseParasite"/>
        </authorList>
    </citation>
    <scope>IDENTIFICATION</scope>
</reference>
<feature type="signal peptide" evidence="10">
    <location>
        <begin position="1"/>
        <end position="21"/>
    </location>
</feature>
<dbReference type="SUPFAM" id="SSF52540">
    <property type="entry name" value="P-loop containing nucleoside triphosphate hydrolases"/>
    <property type="match status" value="1"/>
</dbReference>
<dbReference type="Pfam" id="PF08513">
    <property type="entry name" value="LisH"/>
    <property type="match status" value="1"/>
</dbReference>
<dbReference type="Gene3D" id="1.10.8.60">
    <property type="match status" value="1"/>
</dbReference>
<dbReference type="InterPro" id="IPR003593">
    <property type="entry name" value="AAA+_ATPase"/>
</dbReference>
<evidence type="ECO:0000256" key="9">
    <source>
        <dbReference type="SAM" id="MobiDB-lite"/>
    </source>
</evidence>
<dbReference type="Pfam" id="PF00004">
    <property type="entry name" value="AAA"/>
    <property type="match status" value="1"/>
</dbReference>
<feature type="compositionally biased region" description="Polar residues" evidence="9">
    <location>
        <begin position="567"/>
        <end position="579"/>
    </location>
</feature>
<dbReference type="Pfam" id="PF17862">
    <property type="entry name" value="AAA_lid_3"/>
    <property type="match status" value="1"/>
</dbReference>
<dbReference type="GO" id="GO:0005737">
    <property type="term" value="C:cytoplasm"/>
    <property type="evidence" value="ECO:0007669"/>
    <property type="project" value="UniProtKB-SubCell"/>
</dbReference>
<name>A0A1I8IHG5_9PLAT</name>
<dbReference type="InterPro" id="IPR006594">
    <property type="entry name" value="LisH"/>
</dbReference>
<dbReference type="InterPro" id="IPR041569">
    <property type="entry name" value="AAA_lid_3"/>
</dbReference>
<evidence type="ECO:0000256" key="8">
    <source>
        <dbReference type="HAMAP-Rule" id="MF_03025"/>
    </source>
</evidence>
<sequence length="1049" mass="113601">GIGHGAQVSPLLVHLATVVQQLRLCGQTCLVGVRSSIDSSNVAGIVPEILSRDQKHGRVAATIIRCIQGRYERFQVVGSFREHPVELDVSDATVVLAQGAIVLEQVVLECLQLRICEPLSSAVHRWSCSSRSTRRLGGGGLNLRKKARLISARPSGDSACKTASTRSKRPSSPGHAQPRLSGRISSLPIRAAGTRDVGRRSSAGQAFTLDGCIIELKWDECPRPSRCPISCTSSRRRCTAPRCRTGRLSDSCNSSSMSIRSLIRARRQLRFLVSNRRGSASISTRIGVLRFGRRAALLLLLSNCASATPHRPSRMAARVAKSNKPPSALPHWPGREVRQAYRRPLANCSSRAGGTSACGSQIVRLEPLTEWCSVNQHDGIFNQSLGAHQLIVASIIHCVDNAGFPSDASRWPAEIAGVQPETSQLDTAAADSNRVHSLHCASQGNLCEAGRPAQFELALLTQLFSATACLTALEDQRQESRKRNLLLLVHQYLREEGYTESASSLSRETNLDFGRFEVCDNVDLHTILLEYESYQFVKFQKYPKIVKQVTQNPDPKAGRGKLKYSGSLKSQQQGQNSSLTGGGAALPGLPKIPNGRPGSSNNSTAASAVVGGGGKPIVQQQISRDSKETSSATQSATSGAQGSATANGLMPMPAAQAAFEDENSGLNGLVIRGGASGQDQSPGARQKRKAGPIIDYRGMINAETRLAVEEGAGGGSGGGGFHDPSDRLLKPLGSFLGYNQEWRDLASTISREIFLHNPNVRWQDIIGLESAKRLVKEAVVYPIKYPQLFTGILSPWKGLLLYGPPGTGKTLLAKAVATECNTTFFNISASSIVSKWRGDSEKLVRVLFEMARFHAPSTIFLDELDSLMSQRAGGGGGPGGEHEGSRRMKTELLVQMDGLAKTDELVFLLAASNIPWELDHAMLRRLEKRILVDLPNYEARKKMIAQHLPPSSKPDGGLELRCNIDYDRVAALTEGYSGSDITLLCKEAAMRVVRKIFDALENHTEGSDLHVKLEPLTTEDVEIALQTTKPSAKNLVGKYKAWQKDYESV</sequence>
<dbReference type="InterPro" id="IPR027497">
    <property type="entry name" value="Katanin_p60_AL2"/>
</dbReference>
<feature type="compositionally biased region" description="Low complexity" evidence="9">
    <location>
        <begin position="629"/>
        <end position="646"/>
    </location>
</feature>
<feature type="region of interest" description="Disordered" evidence="9">
    <location>
        <begin position="152"/>
        <end position="185"/>
    </location>
</feature>
<proteinExistence type="inferred from homology"/>
<dbReference type="SMART" id="SM00382">
    <property type="entry name" value="AAA"/>
    <property type="match status" value="1"/>
</dbReference>
<protein>
    <recommendedName>
        <fullName evidence="8">Katanin p60 ATPase-containing subunit A-like 2</fullName>
        <shortName evidence="8">Katanin p60 subunit A-like 2</shortName>
        <ecNumber evidence="8">5.6.1.1</ecNumber>
    </recommendedName>
    <alternativeName>
        <fullName evidence="8">p60 katanin-like 2</fullName>
    </alternativeName>
</protein>
<dbReference type="WBParaSite" id="maker-uti_cns_0012678-snap-gene-0.2-mRNA-1">
    <property type="protein sequence ID" value="maker-uti_cns_0012678-snap-gene-0.2-mRNA-1"/>
    <property type="gene ID" value="maker-uti_cns_0012678-snap-gene-0.2"/>
</dbReference>
<evidence type="ECO:0000256" key="3">
    <source>
        <dbReference type="ARBA" id="ARBA00022701"/>
    </source>
</evidence>
<dbReference type="SMART" id="SM00667">
    <property type="entry name" value="LisH"/>
    <property type="match status" value="1"/>
</dbReference>
<feature type="compositionally biased region" description="Low complexity" evidence="9">
    <location>
        <begin position="599"/>
        <end position="609"/>
    </location>
</feature>
<feature type="domain" description="AAA+ ATPase" evidence="11">
    <location>
        <begin position="795"/>
        <end position="936"/>
    </location>
</feature>
<dbReference type="InterPro" id="IPR027417">
    <property type="entry name" value="P-loop_NTPase"/>
</dbReference>
<keyword evidence="3 8" id="KW-0493">Microtubule</keyword>
<keyword evidence="12" id="KW-1185">Reference proteome</keyword>
<evidence type="ECO:0000256" key="1">
    <source>
        <dbReference type="ARBA" id="ARBA00004647"/>
    </source>
</evidence>
<dbReference type="GO" id="GO:0051013">
    <property type="term" value="P:microtubule severing"/>
    <property type="evidence" value="ECO:0007669"/>
    <property type="project" value="UniProtKB-UniRule"/>
</dbReference>
<dbReference type="GO" id="GO:0008568">
    <property type="term" value="F:microtubule severing ATPase activity"/>
    <property type="evidence" value="ECO:0007669"/>
    <property type="project" value="UniProtKB-EC"/>
</dbReference>
<keyword evidence="5 8" id="KW-0067">ATP-binding</keyword>
<dbReference type="Proteomes" id="UP000095280">
    <property type="component" value="Unplaced"/>
</dbReference>
<dbReference type="AlphaFoldDB" id="A0A1I8IHG5"/>
<feature type="binding site" evidence="8">
    <location>
        <begin position="803"/>
        <end position="810"/>
    </location>
    <ligand>
        <name>ATP</name>
        <dbReference type="ChEBI" id="CHEBI:30616"/>
    </ligand>
</feature>
<dbReference type="InterPro" id="IPR003959">
    <property type="entry name" value="ATPase_AAA_core"/>
</dbReference>
<dbReference type="GO" id="GO:0005524">
    <property type="term" value="F:ATP binding"/>
    <property type="evidence" value="ECO:0007669"/>
    <property type="project" value="UniProtKB-KW"/>
</dbReference>
<evidence type="ECO:0000256" key="4">
    <source>
        <dbReference type="ARBA" id="ARBA00022741"/>
    </source>
</evidence>
<feature type="chain" id="PRO_5009321027" description="Katanin p60 ATPase-containing subunit A-like 2" evidence="10">
    <location>
        <begin position="22"/>
        <end position="1049"/>
    </location>
</feature>
<evidence type="ECO:0000313" key="12">
    <source>
        <dbReference type="Proteomes" id="UP000095280"/>
    </source>
</evidence>